<evidence type="ECO:0000313" key="2">
    <source>
        <dbReference type="Proteomes" id="UP000177979"/>
    </source>
</evidence>
<dbReference type="SUPFAM" id="SSF47598">
    <property type="entry name" value="Ribbon-helix-helix"/>
    <property type="match status" value="1"/>
</dbReference>
<name>A0A1F5EX42_9BACT</name>
<evidence type="ECO:0000313" key="1">
    <source>
        <dbReference type="EMBL" id="OGD71973.1"/>
    </source>
</evidence>
<dbReference type="InterPro" id="IPR038296">
    <property type="entry name" value="ParD_sf"/>
</dbReference>
<dbReference type="STRING" id="1817722.A2703_00470"/>
<dbReference type="Proteomes" id="UP000177979">
    <property type="component" value="Unassembled WGS sequence"/>
</dbReference>
<dbReference type="EMBL" id="MFAG01000017">
    <property type="protein sequence ID" value="OGD71973.1"/>
    <property type="molecule type" value="Genomic_DNA"/>
</dbReference>
<dbReference type="InterPro" id="IPR010985">
    <property type="entry name" value="Ribbon_hlx_hlx"/>
</dbReference>
<evidence type="ECO:0008006" key="3">
    <source>
        <dbReference type="Google" id="ProtNLM"/>
    </source>
</evidence>
<accession>A0A1F5EX42</accession>
<dbReference type="GO" id="GO:0006355">
    <property type="term" value="P:regulation of DNA-templated transcription"/>
    <property type="evidence" value="ECO:0007669"/>
    <property type="project" value="InterPro"/>
</dbReference>
<dbReference type="AlphaFoldDB" id="A0A1F5EX42"/>
<proteinExistence type="predicted"/>
<protein>
    <recommendedName>
        <fullName evidence="3">Ribbon-helix-helix protein CopG domain-containing protein</fullName>
    </recommendedName>
</protein>
<dbReference type="Gene3D" id="6.10.10.120">
    <property type="entry name" value="Antitoxin ParD1-like"/>
    <property type="match status" value="1"/>
</dbReference>
<sequence>MRAIMNISLPEPMATLIEQAVASGKYSTKSEFFRSLVRDWSERKLAIELKESRNEMKEGNRKLLRSLKDLR</sequence>
<comment type="caution">
    <text evidence="1">The sequence shown here is derived from an EMBL/GenBank/DDBJ whole genome shotgun (WGS) entry which is preliminary data.</text>
</comment>
<dbReference type="CDD" id="cd22231">
    <property type="entry name" value="RHH_NikR_HicB-like"/>
    <property type="match status" value="1"/>
</dbReference>
<gene>
    <name evidence="1" type="ORF">A2703_00470</name>
</gene>
<organism evidence="1 2">
    <name type="scientific">Candidatus Collierbacteria bacterium RIFCSPHIGHO2_01_FULL_50_25</name>
    <dbReference type="NCBI Taxonomy" id="1817722"/>
    <lineage>
        <taxon>Bacteria</taxon>
        <taxon>Candidatus Collieribacteriota</taxon>
    </lineage>
</organism>
<reference evidence="1 2" key="1">
    <citation type="journal article" date="2016" name="Nat. Commun.">
        <title>Thousands of microbial genomes shed light on interconnected biogeochemical processes in an aquifer system.</title>
        <authorList>
            <person name="Anantharaman K."/>
            <person name="Brown C.T."/>
            <person name="Hug L.A."/>
            <person name="Sharon I."/>
            <person name="Castelle C.J."/>
            <person name="Probst A.J."/>
            <person name="Thomas B.C."/>
            <person name="Singh A."/>
            <person name="Wilkins M.J."/>
            <person name="Karaoz U."/>
            <person name="Brodie E.L."/>
            <person name="Williams K.H."/>
            <person name="Hubbard S.S."/>
            <person name="Banfield J.F."/>
        </authorList>
    </citation>
    <scope>NUCLEOTIDE SEQUENCE [LARGE SCALE GENOMIC DNA]</scope>
</reference>